<dbReference type="Proteomes" id="UP001515480">
    <property type="component" value="Unassembled WGS sequence"/>
</dbReference>
<dbReference type="SUPFAM" id="SSF53254">
    <property type="entry name" value="Phosphoglycerate mutase-like"/>
    <property type="match status" value="1"/>
</dbReference>
<protein>
    <recommendedName>
        <fullName evidence="3">Histidine phosphatase family protein</fullName>
    </recommendedName>
</protein>
<sequence>MAAVRLRDIVAAGKLTRIALLRHGKTNKMADDLARSLTPEGVDLTRASAEKWSIACGAPTLAESVFCSRAQRTQQTAALIVPGTPHQVVPSIYPEAGEALNSRECDTVNAVFAHKGYAPLQAYLDHDGGSLSPALETYAENVWAEVLDLYAPKADAAVAVFSHAVFVSATARFAARALGADEKCILDSNVGEACGFLLMQAGDGAAWTVQYVTHLE</sequence>
<gene>
    <name evidence="1" type="ORF">AB1Y20_008820</name>
</gene>
<evidence type="ECO:0000313" key="2">
    <source>
        <dbReference type="Proteomes" id="UP001515480"/>
    </source>
</evidence>
<organism evidence="1 2">
    <name type="scientific">Prymnesium parvum</name>
    <name type="common">Toxic golden alga</name>
    <dbReference type="NCBI Taxonomy" id="97485"/>
    <lineage>
        <taxon>Eukaryota</taxon>
        <taxon>Haptista</taxon>
        <taxon>Haptophyta</taxon>
        <taxon>Prymnesiophyceae</taxon>
        <taxon>Prymnesiales</taxon>
        <taxon>Prymnesiaceae</taxon>
        <taxon>Prymnesium</taxon>
    </lineage>
</organism>
<name>A0AB34IVN8_PRYPA</name>
<dbReference type="AlphaFoldDB" id="A0AB34IVN8"/>
<comment type="caution">
    <text evidence="1">The sequence shown here is derived from an EMBL/GenBank/DDBJ whole genome shotgun (WGS) entry which is preliminary data.</text>
</comment>
<dbReference type="Gene3D" id="3.40.50.1240">
    <property type="entry name" value="Phosphoglycerate mutase-like"/>
    <property type="match status" value="1"/>
</dbReference>
<evidence type="ECO:0008006" key="3">
    <source>
        <dbReference type="Google" id="ProtNLM"/>
    </source>
</evidence>
<dbReference type="InterPro" id="IPR029033">
    <property type="entry name" value="His_PPase_superfam"/>
</dbReference>
<accession>A0AB34IVN8</accession>
<dbReference type="EMBL" id="JBGBPQ010000019">
    <property type="protein sequence ID" value="KAL1505060.1"/>
    <property type="molecule type" value="Genomic_DNA"/>
</dbReference>
<dbReference type="SMART" id="SM00855">
    <property type="entry name" value="PGAM"/>
    <property type="match status" value="1"/>
</dbReference>
<dbReference type="InterPro" id="IPR013078">
    <property type="entry name" value="His_Pase_superF_clade-1"/>
</dbReference>
<dbReference type="CDD" id="cd07040">
    <property type="entry name" value="HP"/>
    <property type="match status" value="1"/>
</dbReference>
<reference evidence="1 2" key="1">
    <citation type="journal article" date="2024" name="Science">
        <title>Giant polyketide synthase enzymes in the biosynthesis of giant marine polyether toxins.</title>
        <authorList>
            <person name="Fallon T.R."/>
            <person name="Shende V.V."/>
            <person name="Wierzbicki I.H."/>
            <person name="Pendleton A.L."/>
            <person name="Watervoot N.F."/>
            <person name="Auber R.P."/>
            <person name="Gonzalez D.J."/>
            <person name="Wisecaver J.H."/>
            <person name="Moore B.S."/>
        </authorList>
    </citation>
    <scope>NUCLEOTIDE SEQUENCE [LARGE SCALE GENOMIC DNA]</scope>
    <source>
        <strain evidence="1 2">12B1</strain>
    </source>
</reference>
<keyword evidence="2" id="KW-1185">Reference proteome</keyword>
<evidence type="ECO:0000313" key="1">
    <source>
        <dbReference type="EMBL" id="KAL1505060.1"/>
    </source>
</evidence>
<proteinExistence type="predicted"/>